<keyword evidence="3" id="KW-0804">Transcription</keyword>
<protein>
    <submittedName>
        <fullName evidence="6">AraC family transcriptional regulator</fullName>
    </submittedName>
</protein>
<keyword evidence="1" id="KW-0805">Transcription regulation</keyword>
<feature type="transmembrane region" description="Helical" evidence="4">
    <location>
        <begin position="191"/>
        <end position="215"/>
    </location>
</feature>
<feature type="domain" description="HTH araC/xylS-type" evidence="5">
    <location>
        <begin position="244"/>
        <end position="349"/>
    </location>
</feature>
<evidence type="ECO:0000256" key="3">
    <source>
        <dbReference type="ARBA" id="ARBA00023163"/>
    </source>
</evidence>
<keyword evidence="4" id="KW-0472">Membrane</keyword>
<gene>
    <name evidence="6" type="ORF">HND93_32555</name>
</gene>
<organism evidence="6 7">
    <name type="scientific">Azospirillum oleiclasticum</name>
    <dbReference type="NCBI Taxonomy" id="2735135"/>
    <lineage>
        <taxon>Bacteria</taxon>
        <taxon>Pseudomonadati</taxon>
        <taxon>Pseudomonadota</taxon>
        <taxon>Alphaproteobacteria</taxon>
        <taxon>Rhodospirillales</taxon>
        <taxon>Azospirillaceae</taxon>
        <taxon>Azospirillum</taxon>
    </lineage>
</organism>
<keyword evidence="4" id="KW-1133">Transmembrane helix</keyword>
<feature type="transmembrane region" description="Helical" evidence="4">
    <location>
        <begin position="121"/>
        <end position="143"/>
    </location>
</feature>
<evidence type="ECO:0000313" key="6">
    <source>
        <dbReference type="EMBL" id="NYZ24460.1"/>
    </source>
</evidence>
<dbReference type="SUPFAM" id="SSF46689">
    <property type="entry name" value="Homeodomain-like"/>
    <property type="match status" value="1"/>
</dbReference>
<evidence type="ECO:0000256" key="2">
    <source>
        <dbReference type="ARBA" id="ARBA00023125"/>
    </source>
</evidence>
<dbReference type="EMBL" id="JABFDB010000040">
    <property type="protein sequence ID" value="NYZ24460.1"/>
    <property type="molecule type" value="Genomic_DNA"/>
</dbReference>
<feature type="transmembrane region" description="Helical" evidence="4">
    <location>
        <begin position="155"/>
        <end position="179"/>
    </location>
</feature>
<dbReference type="InterPro" id="IPR009057">
    <property type="entry name" value="Homeodomain-like_sf"/>
</dbReference>
<dbReference type="PANTHER" id="PTHR43280">
    <property type="entry name" value="ARAC-FAMILY TRANSCRIPTIONAL REGULATOR"/>
    <property type="match status" value="1"/>
</dbReference>
<dbReference type="Proteomes" id="UP000584642">
    <property type="component" value="Unassembled WGS sequence"/>
</dbReference>
<comment type="caution">
    <text evidence="6">The sequence shown here is derived from an EMBL/GenBank/DDBJ whole genome shotgun (WGS) entry which is preliminary data.</text>
</comment>
<evidence type="ECO:0000259" key="5">
    <source>
        <dbReference type="PROSITE" id="PS01124"/>
    </source>
</evidence>
<dbReference type="Gene3D" id="1.10.10.60">
    <property type="entry name" value="Homeodomain-like"/>
    <property type="match status" value="1"/>
</dbReference>
<keyword evidence="4" id="KW-0812">Transmembrane</keyword>
<feature type="transmembrane region" description="Helical" evidence="4">
    <location>
        <begin position="63"/>
        <end position="84"/>
    </location>
</feature>
<dbReference type="SMART" id="SM00342">
    <property type="entry name" value="HTH_ARAC"/>
    <property type="match status" value="1"/>
</dbReference>
<feature type="transmembrane region" description="Helical" evidence="4">
    <location>
        <begin position="6"/>
        <end position="24"/>
    </location>
</feature>
<sequence length="362" mass="38970">MHDLELLLRGGVVGVALLLALLFWRARPGTALAWTGALLLTGAAAYALWGLPQSPGWPFGVRVLLVGLAAPTPFVFWLLVRLVFEDGFRPRPVHAPWFLWMEVCGLSAMALRGVVPVEVTQLLTLGFRLPSLALIGHALWCLWRERTDDLVERRRMLRVAVLTVGGVVAALVVVAALLVRPAPDRAPPVRLAESALLFTLLAAAGASFATVHADLMPDEGEGRPRKAPPAPVPDLPDDDAAALARLDALMTGGEAWRNTGLTVGALAAQVGVPEYRLRRLINGRLGHRNFAAFLNAHRLEAAATRLADAAQARTPVLTIALDLGYGSIGPFNRAFRARFGTTPTEHRRAALGRTHSETIAED</sequence>
<dbReference type="RefSeq" id="WP_180286233.1">
    <property type="nucleotide sequence ID" value="NZ_JABFDB010000040.1"/>
</dbReference>
<reference evidence="6 7" key="1">
    <citation type="submission" date="2020-05" db="EMBL/GenBank/DDBJ databases">
        <title>Azospirillum oleiclasticum sp. nov, a nitrogen-fixing and heavy crude oil-emulsifying bacterium isolated from the crude oil of Yumen Oilfield.</title>
        <authorList>
            <person name="Wu D."/>
            <person name="Cai M."/>
            <person name="Zhang X."/>
        </authorList>
    </citation>
    <scope>NUCLEOTIDE SEQUENCE [LARGE SCALE GENOMIC DNA]</scope>
    <source>
        <strain evidence="6 7">ROY-1-1-2</strain>
    </source>
</reference>
<dbReference type="PANTHER" id="PTHR43280:SF29">
    <property type="entry name" value="ARAC-FAMILY TRANSCRIPTIONAL REGULATOR"/>
    <property type="match status" value="1"/>
</dbReference>
<evidence type="ECO:0000256" key="4">
    <source>
        <dbReference type="SAM" id="Phobius"/>
    </source>
</evidence>
<dbReference type="InterPro" id="IPR018062">
    <property type="entry name" value="HTH_AraC-typ_CS"/>
</dbReference>
<accession>A0ABX2TL68</accession>
<dbReference type="PROSITE" id="PS01124">
    <property type="entry name" value="HTH_ARAC_FAMILY_2"/>
    <property type="match status" value="1"/>
</dbReference>
<feature type="transmembrane region" description="Helical" evidence="4">
    <location>
        <begin position="31"/>
        <end position="51"/>
    </location>
</feature>
<feature type="transmembrane region" description="Helical" evidence="4">
    <location>
        <begin position="96"/>
        <end position="115"/>
    </location>
</feature>
<dbReference type="Pfam" id="PF12833">
    <property type="entry name" value="HTH_18"/>
    <property type="match status" value="1"/>
</dbReference>
<dbReference type="InterPro" id="IPR018060">
    <property type="entry name" value="HTH_AraC"/>
</dbReference>
<dbReference type="PROSITE" id="PS00041">
    <property type="entry name" value="HTH_ARAC_FAMILY_1"/>
    <property type="match status" value="1"/>
</dbReference>
<name>A0ABX2TL68_9PROT</name>
<keyword evidence="2" id="KW-0238">DNA-binding</keyword>
<evidence type="ECO:0000256" key="1">
    <source>
        <dbReference type="ARBA" id="ARBA00023015"/>
    </source>
</evidence>
<proteinExistence type="predicted"/>
<keyword evidence="7" id="KW-1185">Reference proteome</keyword>
<evidence type="ECO:0000313" key="7">
    <source>
        <dbReference type="Proteomes" id="UP000584642"/>
    </source>
</evidence>